<sequence>MAGASVRVPAAVTCRVLGITRQAYYQWLRDPVSRPAIVSWIETEYHGRV</sequence>
<evidence type="ECO:0000313" key="2">
    <source>
        <dbReference type="Proteomes" id="UP001597417"/>
    </source>
</evidence>
<evidence type="ECO:0008006" key="3">
    <source>
        <dbReference type="Google" id="ProtNLM"/>
    </source>
</evidence>
<dbReference type="EMBL" id="JBHUKR010000015">
    <property type="protein sequence ID" value="MFD2420013.1"/>
    <property type="molecule type" value="Genomic_DNA"/>
</dbReference>
<proteinExistence type="predicted"/>
<gene>
    <name evidence="1" type="ORF">ACFSXZ_27160</name>
</gene>
<protein>
    <recommendedName>
        <fullName evidence="3">Transposase</fullName>
    </recommendedName>
</protein>
<organism evidence="1 2">
    <name type="scientific">Amycolatopsis pigmentata</name>
    <dbReference type="NCBI Taxonomy" id="450801"/>
    <lineage>
        <taxon>Bacteria</taxon>
        <taxon>Bacillati</taxon>
        <taxon>Actinomycetota</taxon>
        <taxon>Actinomycetes</taxon>
        <taxon>Pseudonocardiales</taxon>
        <taxon>Pseudonocardiaceae</taxon>
        <taxon>Amycolatopsis</taxon>
    </lineage>
</organism>
<dbReference type="Proteomes" id="UP001597417">
    <property type="component" value="Unassembled WGS sequence"/>
</dbReference>
<name>A0ABW5FZ09_9PSEU</name>
<dbReference type="RefSeq" id="WP_378268032.1">
    <property type="nucleotide sequence ID" value="NZ_JBHUKR010000015.1"/>
</dbReference>
<reference evidence="2" key="1">
    <citation type="journal article" date="2019" name="Int. J. Syst. Evol. Microbiol.">
        <title>The Global Catalogue of Microorganisms (GCM) 10K type strain sequencing project: providing services to taxonomists for standard genome sequencing and annotation.</title>
        <authorList>
            <consortium name="The Broad Institute Genomics Platform"/>
            <consortium name="The Broad Institute Genome Sequencing Center for Infectious Disease"/>
            <person name="Wu L."/>
            <person name="Ma J."/>
        </authorList>
    </citation>
    <scope>NUCLEOTIDE SEQUENCE [LARGE SCALE GENOMIC DNA]</scope>
    <source>
        <strain evidence="2">CGMCC 4.7645</strain>
    </source>
</reference>
<evidence type="ECO:0000313" key="1">
    <source>
        <dbReference type="EMBL" id="MFD2420013.1"/>
    </source>
</evidence>
<comment type="caution">
    <text evidence="1">The sequence shown here is derived from an EMBL/GenBank/DDBJ whole genome shotgun (WGS) entry which is preliminary data.</text>
</comment>
<accession>A0ABW5FZ09</accession>
<keyword evidence="2" id="KW-1185">Reference proteome</keyword>